<keyword evidence="1" id="KW-1133">Transmembrane helix</keyword>
<dbReference type="EMBL" id="AP022870">
    <property type="protein sequence ID" value="BCB81584.1"/>
    <property type="molecule type" value="Genomic_DNA"/>
</dbReference>
<evidence type="ECO:0000256" key="1">
    <source>
        <dbReference type="SAM" id="Phobius"/>
    </source>
</evidence>
<dbReference type="KEGG" id="pfla:Pflav_079940"/>
<dbReference type="Proteomes" id="UP000502508">
    <property type="component" value="Chromosome"/>
</dbReference>
<name>A0A6F8Y633_9ACTN</name>
<feature type="transmembrane region" description="Helical" evidence="1">
    <location>
        <begin position="16"/>
        <end position="36"/>
    </location>
</feature>
<keyword evidence="3" id="KW-1185">Reference proteome</keyword>
<dbReference type="RefSeq" id="WP_232072368.1">
    <property type="nucleotide sequence ID" value="NZ_JBHTHL010000001.1"/>
</dbReference>
<keyword evidence="1" id="KW-0812">Transmembrane</keyword>
<keyword evidence="1" id="KW-0472">Membrane</keyword>
<organism evidence="2 3">
    <name type="scientific">Phytohabitans flavus</name>
    <dbReference type="NCBI Taxonomy" id="1076124"/>
    <lineage>
        <taxon>Bacteria</taxon>
        <taxon>Bacillati</taxon>
        <taxon>Actinomycetota</taxon>
        <taxon>Actinomycetes</taxon>
        <taxon>Micromonosporales</taxon>
        <taxon>Micromonosporaceae</taxon>
    </lineage>
</organism>
<protein>
    <submittedName>
        <fullName evidence="2">Uncharacterized protein</fullName>
    </submittedName>
</protein>
<reference evidence="2 3" key="2">
    <citation type="submission" date="2020-03" db="EMBL/GenBank/DDBJ databases">
        <authorList>
            <person name="Ichikawa N."/>
            <person name="Kimura A."/>
            <person name="Kitahashi Y."/>
            <person name="Uohara A."/>
        </authorList>
    </citation>
    <scope>NUCLEOTIDE SEQUENCE [LARGE SCALE GENOMIC DNA]</scope>
    <source>
        <strain evidence="2 3">NBRC 107702</strain>
    </source>
</reference>
<dbReference type="AlphaFoldDB" id="A0A6F8Y633"/>
<evidence type="ECO:0000313" key="2">
    <source>
        <dbReference type="EMBL" id="BCB81584.1"/>
    </source>
</evidence>
<evidence type="ECO:0000313" key="3">
    <source>
        <dbReference type="Proteomes" id="UP000502508"/>
    </source>
</evidence>
<accession>A0A6F8Y633</accession>
<sequence length="115" mass="12214">MAALALFVRSGGRIDIWVTLASGYGLLLVLAQIRLLPLYLRLAFAPSLWALTFPWAAVATTALRWITGYEPPGHRVYTYLVLAAVSALIGGIAVWSIVAAARGRFLPPAAPPAAA</sequence>
<reference evidence="2 3" key="1">
    <citation type="submission" date="2020-03" db="EMBL/GenBank/DDBJ databases">
        <title>Whole genome shotgun sequence of Phytohabitans flavus NBRC 107702.</title>
        <authorList>
            <person name="Komaki H."/>
            <person name="Tamura T."/>
        </authorList>
    </citation>
    <scope>NUCLEOTIDE SEQUENCE [LARGE SCALE GENOMIC DNA]</scope>
    <source>
        <strain evidence="2 3">NBRC 107702</strain>
    </source>
</reference>
<feature type="transmembrane region" description="Helical" evidence="1">
    <location>
        <begin position="48"/>
        <end position="67"/>
    </location>
</feature>
<proteinExistence type="predicted"/>
<dbReference type="InterPro" id="IPR038665">
    <property type="entry name" value="Voltage-dep_anion_channel_sf"/>
</dbReference>
<gene>
    <name evidence="2" type="ORF">Pflav_079940</name>
</gene>
<feature type="transmembrane region" description="Helical" evidence="1">
    <location>
        <begin position="79"/>
        <end position="101"/>
    </location>
</feature>
<dbReference type="Gene3D" id="1.50.10.150">
    <property type="entry name" value="Voltage-dependent anion channel"/>
    <property type="match status" value="1"/>
</dbReference>